<accession>A0ABV7HRP6</accession>
<proteinExistence type="predicted"/>
<dbReference type="Proteomes" id="UP001595548">
    <property type="component" value="Unassembled WGS sequence"/>
</dbReference>
<evidence type="ECO:0000256" key="2">
    <source>
        <dbReference type="SAM" id="MobiDB-lite"/>
    </source>
</evidence>
<dbReference type="RefSeq" id="WP_382415892.1">
    <property type="nucleotide sequence ID" value="NZ_AP031500.1"/>
</dbReference>
<dbReference type="Pfam" id="PF03237">
    <property type="entry name" value="Terminase_6N"/>
    <property type="match status" value="1"/>
</dbReference>
<dbReference type="Gene3D" id="3.40.50.300">
    <property type="entry name" value="P-loop containing nucleotide triphosphate hydrolases"/>
    <property type="match status" value="1"/>
</dbReference>
<keyword evidence="6" id="KW-1185">Reference proteome</keyword>
<organism evidence="5 6">
    <name type="scientific">Gilvimarinus japonicus</name>
    <dbReference type="NCBI Taxonomy" id="1796469"/>
    <lineage>
        <taxon>Bacteria</taxon>
        <taxon>Pseudomonadati</taxon>
        <taxon>Pseudomonadota</taxon>
        <taxon>Gammaproteobacteria</taxon>
        <taxon>Cellvibrionales</taxon>
        <taxon>Cellvibrionaceae</taxon>
        <taxon>Gilvimarinus</taxon>
    </lineage>
</organism>
<dbReference type="InterPro" id="IPR035421">
    <property type="entry name" value="Terminase_6C"/>
</dbReference>
<dbReference type="EMBL" id="JBHRTL010000006">
    <property type="protein sequence ID" value="MFC3155271.1"/>
    <property type="molecule type" value="Genomic_DNA"/>
</dbReference>
<name>A0ABV7HRP6_9GAMM</name>
<protein>
    <submittedName>
        <fullName evidence="5">Terminase large subunit domain-containing protein</fullName>
    </submittedName>
</protein>
<evidence type="ECO:0000259" key="3">
    <source>
        <dbReference type="Pfam" id="PF06056"/>
    </source>
</evidence>
<feature type="domain" description="Terminase ATPase subunit N-terminal" evidence="3">
    <location>
        <begin position="8"/>
        <end position="66"/>
    </location>
</feature>
<dbReference type="Gene3D" id="3.30.420.240">
    <property type="match status" value="1"/>
</dbReference>
<keyword evidence="1" id="KW-1188">Viral release from host cell</keyword>
<dbReference type="InterPro" id="IPR010332">
    <property type="entry name" value="ATPase_terminase-su_N"/>
</dbReference>
<dbReference type="InterPro" id="IPR027417">
    <property type="entry name" value="P-loop_NTPase"/>
</dbReference>
<comment type="caution">
    <text evidence="5">The sequence shown here is derived from an EMBL/GenBank/DDBJ whole genome shotgun (WGS) entry which is preliminary data.</text>
</comment>
<feature type="region of interest" description="Disordered" evidence="2">
    <location>
        <begin position="102"/>
        <end position="128"/>
    </location>
</feature>
<evidence type="ECO:0000313" key="6">
    <source>
        <dbReference type="Proteomes" id="UP001595548"/>
    </source>
</evidence>
<reference evidence="6" key="1">
    <citation type="journal article" date="2019" name="Int. J. Syst. Evol. Microbiol.">
        <title>The Global Catalogue of Microorganisms (GCM) 10K type strain sequencing project: providing services to taxonomists for standard genome sequencing and annotation.</title>
        <authorList>
            <consortium name="The Broad Institute Genomics Platform"/>
            <consortium name="The Broad Institute Genome Sequencing Center for Infectious Disease"/>
            <person name="Wu L."/>
            <person name="Ma J."/>
        </authorList>
    </citation>
    <scope>NUCLEOTIDE SEQUENCE [LARGE SCALE GENOMIC DNA]</scope>
    <source>
        <strain evidence="6">KCTC 52141</strain>
    </source>
</reference>
<evidence type="ECO:0000313" key="5">
    <source>
        <dbReference type="EMBL" id="MFC3155271.1"/>
    </source>
</evidence>
<feature type="domain" description="Terminase large subunit gp17-like C-terminal" evidence="4">
    <location>
        <begin position="414"/>
        <end position="570"/>
    </location>
</feature>
<sequence>MSNTYPQEVKDAAKFMWLRQVSPKEIADKLNLNSVRVLYQWADKGAWNAMLQHETVEQATSRRLIVLIEKPDKTDGDFKEIDKLSNLLDKLAGIEVRKAKAAKEKAQASQPNGGSGNPRRKKASSKNEVGEITAEALAEVRNELFFEYQHLWFANREHRTRFILKSRQIGATFYFAWEAFEDAILTGDNQIFLSASKAQAGVFKAYIMQFALKYFDVELKGGDCIELTKDGKPWAELRFVSTNSRTAQGYHGHLYFDEVFWTPDFEKLNKLASGMASQKKWRKTYFSTPSVKTHGAYAIWSGEKYNSRLKNKVKFDLTPEALAAGIVGRDKIWRNAVTVKDAERGGCDLFDIAELQDEYSKNEFENLFMCKFIEAGLSVFALSDLLGCAVDTSVTWVDFKRKELRPYGNNPVWIGYDPARVGDKSSVAVIAPPLKPGDKFRILEKLNLKGTFKYQASKIEELTHRYNVKFIGIDVTGPGLGVLDEVKVFFKQATGIHYGLESKTRLVLKAIDVISAGKIEWDAEHKEIPQAFLQVHQASTGSGQITYVADRTSETGHADVAWAIMHALSNEPLTGKRRKASVGF</sequence>
<evidence type="ECO:0000256" key="1">
    <source>
        <dbReference type="ARBA" id="ARBA00022612"/>
    </source>
</evidence>
<dbReference type="Pfam" id="PF17289">
    <property type="entry name" value="Terminase_6C"/>
    <property type="match status" value="1"/>
</dbReference>
<gene>
    <name evidence="5" type="ORF">ACFOEB_08665</name>
</gene>
<evidence type="ECO:0000259" key="4">
    <source>
        <dbReference type="Pfam" id="PF17289"/>
    </source>
</evidence>
<dbReference type="Pfam" id="PF06056">
    <property type="entry name" value="Terminase_5"/>
    <property type="match status" value="1"/>
</dbReference>